<dbReference type="AlphaFoldDB" id="A0AA88DBF9"/>
<gene>
    <name evidence="1" type="ORF">TIFTF001_022144</name>
</gene>
<reference evidence="1" key="1">
    <citation type="submission" date="2023-07" db="EMBL/GenBank/DDBJ databases">
        <title>draft genome sequence of fig (Ficus carica).</title>
        <authorList>
            <person name="Takahashi T."/>
            <person name="Nishimura K."/>
        </authorList>
    </citation>
    <scope>NUCLEOTIDE SEQUENCE</scope>
</reference>
<proteinExistence type="predicted"/>
<keyword evidence="2" id="KW-1185">Reference proteome</keyword>
<evidence type="ECO:0000313" key="1">
    <source>
        <dbReference type="EMBL" id="GMN53003.1"/>
    </source>
</evidence>
<name>A0AA88DBF9_FICCA</name>
<organism evidence="1 2">
    <name type="scientific">Ficus carica</name>
    <name type="common">Common fig</name>
    <dbReference type="NCBI Taxonomy" id="3494"/>
    <lineage>
        <taxon>Eukaryota</taxon>
        <taxon>Viridiplantae</taxon>
        <taxon>Streptophyta</taxon>
        <taxon>Embryophyta</taxon>
        <taxon>Tracheophyta</taxon>
        <taxon>Spermatophyta</taxon>
        <taxon>Magnoliopsida</taxon>
        <taxon>eudicotyledons</taxon>
        <taxon>Gunneridae</taxon>
        <taxon>Pentapetalae</taxon>
        <taxon>rosids</taxon>
        <taxon>fabids</taxon>
        <taxon>Rosales</taxon>
        <taxon>Moraceae</taxon>
        <taxon>Ficeae</taxon>
        <taxon>Ficus</taxon>
    </lineage>
</organism>
<protein>
    <submittedName>
        <fullName evidence="1">Uncharacterized protein</fullName>
    </submittedName>
</protein>
<evidence type="ECO:0000313" key="2">
    <source>
        <dbReference type="Proteomes" id="UP001187192"/>
    </source>
</evidence>
<sequence length="131" mass="14545">MFTNNKNKVKMTNRWQASLPVSGRPASVVLAERKLTPYVYAVDILLYLLQHYPNLTTATTAKGDSLLSLLAATPLNFLSANKLGFWESCIYSVIPVRKSYEPPNSVRKYREEGSQHLSGTCPPSVQLADQG</sequence>
<dbReference type="Proteomes" id="UP001187192">
    <property type="component" value="Unassembled WGS sequence"/>
</dbReference>
<dbReference type="EMBL" id="BTGU01000044">
    <property type="protein sequence ID" value="GMN53003.1"/>
    <property type="molecule type" value="Genomic_DNA"/>
</dbReference>
<accession>A0AA88DBF9</accession>
<comment type="caution">
    <text evidence="1">The sequence shown here is derived from an EMBL/GenBank/DDBJ whole genome shotgun (WGS) entry which is preliminary data.</text>
</comment>